<keyword evidence="1" id="KW-0472">Membrane</keyword>
<sequence>MPLFLLLTFSQEAVGLLAALVVLVVRRRSARALQVTTGVRAVVLSGLALALAFLAARQWSGIGPFVSIPDTLRGLYGATLYTGPLIAGLIALAVFLVPVRRRRSGRSAVLARRTLLTFVRPWWLVAASMALAVVVVLTVALGLVSRPDDQGHYRMFLIEAGETAVGTHIYGWYYSVPCLVLIAVLLLLAYFDLVLVARPAVVGDHETDVAQRTWRSRAVLGVVVGALLLHLSAVLHSLRGALMVRGSSSETGSLQSAFAPLAEPLRLAGDVVQAGGWFVWFFLLLAALVARRAARQREAAPAPVTEG</sequence>
<dbReference type="EMBL" id="JBAGLP010000116">
    <property type="protein sequence ID" value="MEG3614661.1"/>
    <property type="molecule type" value="Genomic_DNA"/>
</dbReference>
<feature type="transmembrane region" description="Helical" evidence="1">
    <location>
        <begin position="37"/>
        <end position="56"/>
    </location>
</feature>
<evidence type="ECO:0000313" key="3">
    <source>
        <dbReference type="Proteomes" id="UP001310387"/>
    </source>
</evidence>
<feature type="transmembrane region" description="Helical" evidence="1">
    <location>
        <begin position="76"/>
        <end position="97"/>
    </location>
</feature>
<reference evidence="2" key="1">
    <citation type="journal article" date="2024" name="Antonie Van Leeuwenhoek">
        <title>Isoptericola haloaureus sp. nov., a dimorphic actinobacterium isolated from mangrove sediments of southeast India, implicating biosaline agricultural significance through nitrogen fixation and salt tolerance genes.</title>
        <authorList>
            <person name="Prathaban M."/>
            <person name="Prathiviraj R."/>
            <person name="Ravichandran M."/>
            <person name="Natarajan S.D."/>
            <person name="Sobanaa M."/>
            <person name="Hari Krishna Kumar S."/>
            <person name="Chandrasekar V."/>
            <person name="Selvin J."/>
        </authorList>
    </citation>
    <scope>NUCLEOTIDE SEQUENCE</scope>
    <source>
        <strain evidence="2">MP1014</strain>
    </source>
</reference>
<gene>
    <name evidence="2" type="ORF">V5O49_05935</name>
</gene>
<evidence type="ECO:0000313" key="2">
    <source>
        <dbReference type="EMBL" id="MEG3614661.1"/>
    </source>
</evidence>
<reference evidence="2" key="2">
    <citation type="submission" date="2024-02" db="EMBL/GenBank/DDBJ databases">
        <authorList>
            <person name="Prathaban M."/>
            <person name="Mythili R."/>
            <person name="Sharmila Devi N."/>
            <person name="Sobanaa M."/>
            <person name="Prathiviraj R."/>
            <person name="Selvin J."/>
        </authorList>
    </citation>
    <scope>NUCLEOTIDE SEQUENCE</scope>
    <source>
        <strain evidence="2">MP1014</strain>
    </source>
</reference>
<keyword evidence="3" id="KW-1185">Reference proteome</keyword>
<feature type="transmembrane region" description="Helical" evidence="1">
    <location>
        <begin position="218"/>
        <end position="238"/>
    </location>
</feature>
<organism evidence="2 3">
    <name type="scientific">Isoptericola haloaureus</name>
    <dbReference type="NCBI Taxonomy" id="1542902"/>
    <lineage>
        <taxon>Bacteria</taxon>
        <taxon>Bacillati</taxon>
        <taxon>Actinomycetota</taxon>
        <taxon>Actinomycetes</taxon>
        <taxon>Micrococcales</taxon>
        <taxon>Promicromonosporaceae</taxon>
        <taxon>Isoptericola</taxon>
    </lineage>
</organism>
<comment type="caution">
    <text evidence="2">The sequence shown here is derived from an EMBL/GenBank/DDBJ whole genome shotgun (WGS) entry which is preliminary data.</text>
</comment>
<feature type="transmembrane region" description="Helical" evidence="1">
    <location>
        <begin position="271"/>
        <end position="290"/>
    </location>
</feature>
<evidence type="ECO:0000256" key="1">
    <source>
        <dbReference type="SAM" id="Phobius"/>
    </source>
</evidence>
<keyword evidence="1" id="KW-0812">Transmembrane</keyword>
<feature type="transmembrane region" description="Helical" evidence="1">
    <location>
        <begin position="172"/>
        <end position="197"/>
    </location>
</feature>
<feature type="transmembrane region" description="Helical" evidence="1">
    <location>
        <begin position="6"/>
        <end position="25"/>
    </location>
</feature>
<name>A0ABU7Z5L5_9MICO</name>
<protein>
    <submittedName>
        <fullName evidence="2">Uncharacterized protein</fullName>
    </submittedName>
</protein>
<keyword evidence="1" id="KW-1133">Transmembrane helix</keyword>
<proteinExistence type="predicted"/>
<dbReference type="RefSeq" id="WP_332901424.1">
    <property type="nucleotide sequence ID" value="NZ_JBAGLP010000116.1"/>
</dbReference>
<feature type="transmembrane region" description="Helical" evidence="1">
    <location>
        <begin position="122"/>
        <end position="144"/>
    </location>
</feature>
<accession>A0ABU7Z5L5</accession>
<dbReference type="Proteomes" id="UP001310387">
    <property type="component" value="Unassembled WGS sequence"/>
</dbReference>